<dbReference type="AlphaFoldDB" id="A0A7M3ME68"/>
<sequence length="494" mass="57253">MQQLTDEKIRELVDEWIKDALDAEYEALLRSGPWNEEKLGTYKGTLQLVGSEIYDAWLRKDFRQVKGRVDALLAHKGVEADRDSMVYRKLCDALLKAEADVLREVSDYTWEGPSSFPPTTNEIPDAQPQPIQQDEVKTGPTLHEAVEKYIEDKNPGWSPKSRIDMPPKLRQFVKIVGYDLPFTQLDRDAMRKYRDMMENLPARYEQKKIYRDKSFEEILAMDIPDEEKLAAKSLENRFIIIRSFLNWCEDEGYIEKVRGLNKVLKVSKATQGRSTGKRAPFTEDDLRNLFAPEAYAEETRKSPARFWMPLLALYTGARIEELAQLHLSDIKSIDGVLVIDINALDGKQLKTAAAVRRVPIHPFLGKLGFLDYVATMNKRGEQRLFPDLSLVEKTGKYSAAISQWFTRYRREQGVQDQDEEGRSRTFHSFRHTFITRSKHLGLNRNMLKEIVGHEQGETDDVTAIYEGSYPPRMLRDEFIKKIDFHERVEELNLL</sequence>
<gene>
    <name evidence="8" type="ORF">DPQ33_09835</name>
</gene>
<evidence type="ECO:0000256" key="4">
    <source>
        <dbReference type="ARBA" id="ARBA00023172"/>
    </source>
</evidence>
<dbReference type="PANTHER" id="PTHR30349">
    <property type="entry name" value="PHAGE INTEGRASE-RELATED"/>
    <property type="match status" value="1"/>
</dbReference>
<dbReference type="InterPro" id="IPR002104">
    <property type="entry name" value="Integrase_catalytic"/>
</dbReference>
<dbReference type="GO" id="GO:0015074">
    <property type="term" value="P:DNA integration"/>
    <property type="evidence" value="ECO:0007669"/>
    <property type="project" value="UniProtKB-KW"/>
</dbReference>
<dbReference type="PROSITE" id="PS51900">
    <property type="entry name" value="CB"/>
    <property type="match status" value="1"/>
</dbReference>
<dbReference type="CDD" id="cd01184">
    <property type="entry name" value="INT_C_like_1"/>
    <property type="match status" value="1"/>
</dbReference>
<dbReference type="OrthoDB" id="9784724at2"/>
<keyword evidence="9" id="KW-1185">Reference proteome</keyword>
<evidence type="ECO:0000313" key="9">
    <source>
        <dbReference type="Proteomes" id="UP000448292"/>
    </source>
</evidence>
<dbReference type="GO" id="GO:0006310">
    <property type="term" value="P:DNA recombination"/>
    <property type="evidence" value="ECO:0007669"/>
    <property type="project" value="UniProtKB-KW"/>
</dbReference>
<evidence type="ECO:0000259" key="7">
    <source>
        <dbReference type="PROSITE" id="PS51900"/>
    </source>
</evidence>
<evidence type="ECO:0000259" key="6">
    <source>
        <dbReference type="PROSITE" id="PS51898"/>
    </source>
</evidence>
<dbReference type="InterPro" id="IPR050090">
    <property type="entry name" value="Tyrosine_recombinase_XerCD"/>
</dbReference>
<dbReference type="SUPFAM" id="SSF56349">
    <property type="entry name" value="DNA breaking-rejoining enzymes"/>
    <property type="match status" value="1"/>
</dbReference>
<reference evidence="8 9" key="1">
    <citation type="submission" date="2018-06" db="EMBL/GenBank/DDBJ databases">
        <title>Complete genome of Desulfovibrio indonesiensis P37SLT.</title>
        <authorList>
            <person name="Crispim J.S."/>
            <person name="Vidigal P.M.P."/>
            <person name="Silva L.C.F."/>
            <person name="Laguardia C.N."/>
            <person name="Araujo L.C."/>
            <person name="Dias R.S."/>
            <person name="Sousa M.P."/>
            <person name="Paula S.O."/>
            <person name="Silva C."/>
        </authorList>
    </citation>
    <scope>NUCLEOTIDE SEQUENCE [LARGE SCALE GENOMIC DNA]</scope>
    <source>
        <strain evidence="8 9">P37SLT</strain>
    </source>
</reference>
<dbReference type="Proteomes" id="UP000448292">
    <property type="component" value="Unassembled WGS sequence"/>
</dbReference>
<comment type="similarity">
    <text evidence="1">Belongs to the 'phage' integrase family.</text>
</comment>
<keyword evidence="2" id="KW-0229">DNA integration</keyword>
<name>A0A7M3ME68_9BACT</name>
<dbReference type="InterPro" id="IPR013762">
    <property type="entry name" value="Integrase-like_cat_sf"/>
</dbReference>
<evidence type="ECO:0000256" key="5">
    <source>
        <dbReference type="PROSITE-ProRule" id="PRU01248"/>
    </source>
</evidence>
<dbReference type="EMBL" id="QMIE01000008">
    <property type="protein sequence ID" value="TVM17091.1"/>
    <property type="molecule type" value="Genomic_DNA"/>
</dbReference>
<dbReference type="InterPro" id="IPR010998">
    <property type="entry name" value="Integrase_recombinase_N"/>
</dbReference>
<evidence type="ECO:0000256" key="1">
    <source>
        <dbReference type="ARBA" id="ARBA00008857"/>
    </source>
</evidence>
<proteinExistence type="inferred from homology"/>
<comment type="caution">
    <text evidence="8">The sequence shown here is derived from an EMBL/GenBank/DDBJ whole genome shotgun (WGS) entry which is preliminary data.</text>
</comment>
<accession>A0A7M3ME68</accession>
<evidence type="ECO:0008006" key="10">
    <source>
        <dbReference type="Google" id="ProtNLM"/>
    </source>
</evidence>
<keyword evidence="3 5" id="KW-0238">DNA-binding</keyword>
<dbReference type="Gene3D" id="1.10.150.130">
    <property type="match status" value="1"/>
</dbReference>
<dbReference type="PROSITE" id="PS51898">
    <property type="entry name" value="TYR_RECOMBINASE"/>
    <property type="match status" value="1"/>
</dbReference>
<dbReference type="Pfam" id="PF00589">
    <property type="entry name" value="Phage_integrase"/>
    <property type="match status" value="1"/>
</dbReference>
<feature type="domain" description="Tyr recombinase" evidence="6">
    <location>
        <begin position="276"/>
        <end position="479"/>
    </location>
</feature>
<feature type="domain" description="Core-binding (CB)" evidence="7">
    <location>
        <begin position="140"/>
        <end position="249"/>
    </location>
</feature>
<evidence type="ECO:0000256" key="3">
    <source>
        <dbReference type="ARBA" id="ARBA00023125"/>
    </source>
</evidence>
<dbReference type="PANTHER" id="PTHR30349:SF41">
    <property type="entry name" value="INTEGRASE_RECOMBINASE PROTEIN MJ0367-RELATED"/>
    <property type="match status" value="1"/>
</dbReference>
<dbReference type="Gene3D" id="1.10.443.10">
    <property type="entry name" value="Intergrase catalytic core"/>
    <property type="match status" value="1"/>
</dbReference>
<protein>
    <recommendedName>
        <fullName evidence="10">Tyr recombinase domain-containing protein</fullName>
    </recommendedName>
</protein>
<evidence type="ECO:0000313" key="8">
    <source>
        <dbReference type="EMBL" id="TVM17091.1"/>
    </source>
</evidence>
<dbReference type="InterPro" id="IPR011010">
    <property type="entry name" value="DNA_brk_join_enz"/>
</dbReference>
<evidence type="ECO:0000256" key="2">
    <source>
        <dbReference type="ARBA" id="ARBA00022908"/>
    </source>
</evidence>
<organism evidence="8 9">
    <name type="scientific">Oceanidesulfovibrio indonesiensis</name>
    <dbReference type="NCBI Taxonomy" id="54767"/>
    <lineage>
        <taxon>Bacteria</taxon>
        <taxon>Pseudomonadati</taxon>
        <taxon>Thermodesulfobacteriota</taxon>
        <taxon>Desulfovibrionia</taxon>
        <taxon>Desulfovibrionales</taxon>
        <taxon>Desulfovibrionaceae</taxon>
        <taxon>Oceanidesulfovibrio</taxon>
    </lineage>
</organism>
<dbReference type="RefSeq" id="WP_144303049.1">
    <property type="nucleotide sequence ID" value="NZ_QMIE01000008.1"/>
</dbReference>
<dbReference type="GO" id="GO:0003677">
    <property type="term" value="F:DNA binding"/>
    <property type="evidence" value="ECO:0007669"/>
    <property type="project" value="UniProtKB-UniRule"/>
</dbReference>
<dbReference type="InterPro" id="IPR044068">
    <property type="entry name" value="CB"/>
</dbReference>
<keyword evidence="4" id="KW-0233">DNA recombination</keyword>